<dbReference type="OrthoDB" id="28748at2759"/>
<evidence type="ECO:0000313" key="11">
    <source>
        <dbReference type="EMBL" id="CAG9767915.1"/>
    </source>
</evidence>
<keyword evidence="6" id="KW-0256">Endoplasmic reticulum</keyword>
<dbReference type="InterPro" id="IPR019540">
    <property type="entry name" value="PtdIno-glycan_biosynth_class_S"/>
</dbReference>
<keyword evidence="9" id="KW-0325">Glycoprotein</keyword>
<organism evidence="11 12">
    <name type="scientific">Ceutorhynchus assimilis</name>
    <name type="common">cabbage seed weevil</name>
    <dbReference type="NCBI Taxonomy" id="467358"/>
    <lineage>
        <taxon>Eukaryota</taxon>
        <taxon>Metazoa</taxon>
        <taxon>Ecdysozoa</taxon>
        <taxon>Arthropoda</taxon>
        <taxon>Hexapoda</taxon>
        <taxon>Insecta</taxon>
        <taxon>Pterygota</taxon>
        <taxon>Neoptera</taxon>
        <taxon>Endopterygota</taxon>
        <taxon>Coleoptera</taxon>
        <taxon>Polyphaga</taxon>
        <taxon>Cucujiformia</taxon>
        <taxon>Curculionidae</taxon>
        <taxon>Ceutorhynchinae</taxon>
        <taxon>Ceutorhynchus</taxon>
    </lineage>
</organism>
<accession>A0A9N9MPH6</accession>
<evidence type="ECO:0000313" key="12">
    <source>
        <dbReference type="Proteomes" id="UP001152799"/>
    </source>
</evidence>
<proteinExistence type="inferred from homology"/>
<dbReference type="AlphaFoldDB" id="A0A9N9MPH6"/>
<feature type="transmembrane region" description="Helical" evidence="10">
    <location>
        <begin position="346"/>
        <end position="365"/>
    </location>
</feature>
<keyword evidence="7 10" id="KW-1133">Transmembrane helix</keyword>
<evidence type="ECO:0000256" key="2">
    <source>
        <dbReference type="ARBA" id="ARBA00004687"/>
    </source>
</evidence>
<evidence type="ECO:0000256" key="10">
    <source>
        <dbReference type="SAM" id="Phobius"/>
    </source>
</evidence>
<evidence type="ECO:0000256" key="7">
    <source>
        <dbReference type="ARBA" id="ARBA00022989"/>
    </source>
</evidence>
<dbReference type="PANTHER" id="PTHR21072">
    <property type="entry name" value="GPI TRANSAMIDASE COMPONENT PIG-S"/>
    <property type="match status" value="1"/>
</dbReference>
<dbReference type="PANTHER" id="PTHR21072:SF13">
    <property type="entry name" value="GPI TRANSAMIDASE COMPONENT PIG-S"/>
    <property type="match status" value="1"/>
</dbReference>
<dbReference type="EMBL" id="OU892280">
    <property type="protein sequence ID" value="CAG9767915.1"/>
    <property type="molecule type" value="Genomic_DNA"/>
</dbReference>
<dbReference type="GO" id="GO:0006506">
    <property type="term" value="P:GPI anchor biosynthetic process"/>
    <property type="evidence" value="ECO:0007669"/>
    <property type="project" value="UniProtKB-KW"/>
</dbReference>
<dbReference type="Pfam" id="PF10510">
    <property type="entry name" value="PIG-S"/>
    <property type="match status" value="1"/>
</dbReference>
<evidence type="ECO:0000256" key="9">
    <source>
        <dbReference type="ARBA" id="ARBA00023180"/>
    </source>
</evidence>
<evidence type="ECO:0000256" key="4">
    <source>
        <dbReference type="ARBA" id="ARBA00022502"/>
    </source>
</evidence>
<name>A0A9N9MPH6_9CUCU</name>
<evidence type="ECO:0000256" key="8">
    <source>
        <dbReference type="ARBA" id="ARBA00023136"/>
    </source>
</evidence>
<keyword evidence="5 10" id="KW-0812">Transmembrane</keyword>
<evidence type="ECO:0000256" key="3">
    <source>
        <dbReference type="ARBA" id="ARBA00005316"/>
    </source>
</evidence>
<comment type="similarity">
    <text evidence="3">Belongs to the PIGS family.</text>
</comment>
<dbReference type="Proteomes" id="UP001152799">
    <property type="component" value="Chromosome 4"/>
</dbReference>
<evidence type="ECO:0000256" key="5">
    <source>
        <dbReference type="ARBA" id="ARBA00022692"/>
    </source>
</evidence>
<evidence type="ECO:0000256" key="1">
    <source>
        <dbReference type="ARBA" id="ARBA00004477"/>
    </source>
</evidence>
<evidence type="ECO:0008006" key="13">
    <source>
        <dbReference type="Google" id="ProtNLM"/>
    </source>
</evidence>
<protein>
    <recommendedName>
        <fullName evidence="13">GPI transamidase component PIG-S</fullName>
    </recommendedName>
</protein>
<dbReference type="GO" id="GO:0042765">
    <property type="term" value="C:GPI-anchor transamidase complex"/>
    <property type="evidence" value="ECO:0007669"/>
    <property type="project" value="InterPro"/>
</dbReference>
<keyword evidence="12" id="KW-1185">Reference proteome</keyword>
<reference evidence="11" key="1">
    <citation type="submission" date="2022-01" db="EMBL/GenBank/DDBJ databases">
        <authorList>
            <person name="King R."/>
        </authorList>
    </citation>
    <scope>NUCLEOTIDE SEQUENCE</scope>
</reference>
<feature type="transmembrane region" description="Helical" evidence="10">
    <location>
        <begin position="32"/>
        <end position="50"/>
    </location>
</feature>
<evidence type="ECO:0000256" key="6">
    <source>
        <dbReference type="ARBA" id="ARBA00022824"/>
    </source>
</evidence>
<dbReference type="GO" id="GO:0016255">
    <property type="term" value="P:attachment of GPI anchor to protein"/>
    <property type="evidence" value="ECO:0007669"/>
    <property type="project" value="InterPro"/>
</dbReference>
<comment type="subcellular location">
    <subcellularLocation>
        <location evidence="1">Endoplasmic reticulum membrane</location>
        <topology evidence="1">Multi-pass membrane protein</topology>
    </subcellularLocation>
</comment>
<sequence length="382" mass="43309">MSVIKKDTSNVSPKKKNIEEDASDANFRTLSILSYFIVLVLLGVPIWWYTTRVYRASLPLDEINSLQLKSKNSSDFGLPLSLDYDILISFIHPDPQTINIQANAREIDHYLQHFLKKISLVTDFIVKSQWLYLTELGAKPRKVMDHFALLENQLPHVITPLETKLWSHVSPRPSIHLVVYFPHCQAPLYIYNSQNQMTSTNTFISPRWGGIYLMNPDKNACKLGSFKADSLLIASTFQEILKELFKVGNLKEFTLNKIEEMLESSKRTLKSLAQLLSEINSIVISDKVADKIKLALESVGKAEKALAMGHGKEALDHAKLAFKNSEEAFGDPSLLALLYFPDDQKYAIYIPLFLPVMIPVIMSLIQIRKQLGSKNADKTKID</sequence>
<comment type="pathway">
    <text evidence="2">Glycolipid biosynthesis; glycosylphosphatidylinositol-anchor biosynthesis.</text>
</comment>
<keyword evidence="8 10" id="KW-0472">Membrane</keyword>
<gene>
    <name evidence="11" type="ORF">CEUTPL_LOCUS8469</name>
</gene>
<keyword evidence="4" id="KW-0337">GPI-anchor biosynthesis</keyword>